<dbReference type="AlphaFoldDB" id="A0A7J6BJ12"/>
<sequence length="87" mass="9487">MRCGVWCRPQHSPINVRNLDNLRSLNVASAGSISFSIGPWNCQSAVNKADFISAFATHSNLSVLALTETWIHAENTHCPGHTRCPGL</sequence>
<dbReference type="Proteomes" id="UP000593565">
    <property type="component" value="Unassembled WGS sequence"/>
</dbReference>
<reference evidence="1 2" key="1">
    <citation type="submission" date="2020-02" db="EMBL/GenBank/DDBJ databases">
        <title>A chromosome-scale genome assembly of the black bullhead catfish (Ameiurus melas).</title>
        <authorList>
            <person name="Wen M."/>
            <person name="Zham M."/>
            <person name="Cabau C."/>
            <person name="Klopp C."/>
            <person name="Donnadieu C."/>
            <person name="Roques C."/>
            <person name="Bouchez O."/>
            <person name="Lampietro C."/>
            <person name="Jouanno E."/>
            <person name="Herpin A."/>
            <person name="Louis A."/>
            <person name="Berthelot C."/>
            <person name="Parey E."/>
            <person name="Roest-Crollius H."/>
            <person name="Braasch I."/>
            <person name="Postlethwait J."/>
            <person name="Robinson-Rechavi M."/>
            <person name="Echchiki A."/>
            <person name="Begum T."/>
            <person name="Montfort J."/>
            <person name="Schartl M."/>
            <person name="Bobe J."/>
            <person name="Guiguen Y."/>
        </authorList>
    </citation>
    <scope>NUCLEOTIDE SEQUENCE [LARGE SCALE GENOMIC DNA]</scope>
    <source>
        <strain evidence="1">M_S1</strain>
        <tissue evidence="1">Blood</tissue>
    </source>
</reference>
<dbReference type="EMBL" id="JAAGNN010000001">
    <property type="protein sequence ID" value="KAF4093738.1"/>
    <property type="molecule type" value="Genomic_DNA"/>
</dbReference>
<proteinExistence type="predicted"/>
<protein>
    <submittedName>
        <fullName evidence="1">Uncharacterized protein</fullName>
    </submittedName>
</protein>
<organism evidence="1 2">
    <name type="scientific">Ameiurus melas</name>
    <name type="common">Black bullhead</name>
    <name type="synonym">Silurus melas</name>
    <dbReference type="NCBI Taxonomy" id="219545"/>
    <lineage>
        <taxon>Eukaryota</taxon>
        <taxon>Metazoa</taxon>
        <taxon>Chordata</taxon>
        <taxon>Craniata</taxon>
        <taxon>Vertebrata</taxon>
        <taxon>Euteleostomi</taxon>
        <taxon>Actinopterygii</taxon>
        <taxon>Neopterygii</taxon>
        <taxon>Teleostei</taxon>
        <taxon>Ostariophysi</taxon>
        <taxon>Siluriformes</taxon>
        <taxon>Ictaluridae</taxon>
        <taxon>Ameiurus</taxon>
    </lineage>
</organism>
<comment type="caution">
    <text evidence="1">The sequence shown here is derived from an EMBL/GenBank/DDBJ whole genome shotgun (WGS) entry which is preliminary data.</text>
</comment>
<name>A0A7J6BJ12_AMEME</name>
<evidence type="ECO:0000313" key="1">
    <source>
        <dbReference type="EMBL" id="KAF4093738.1"/>
    </source>
</evidence>
<keyword evidence="2" id="KW-1185">Reference proteome</keyword>
<accession>A0A7J6BJ12</accession>
<evidence type="ECO:0000313" key="2">
    <source>
        <dbReference type="Proteomes" id="UP000593565"/>
    </source>
</evidence>
<gene>
    <name evidence="1" type="ORF">AMELA_G00005210</name>
</gene>